<evidence type="ECO:0000313" key="3">
    <source>
        <dbReference type="Proteomes" id="UP000194236"/>
    </source>
</evidence>
<protein>
    <submittedName>
        <fullName evidence="2">Uncharacterized protein</fullName>
    </submittedName>
</protein>
<feature type="region of interest" description="Disordered" evidence="1">
    <location>
        <begin position="17"/>
        <end position="82"/>
    </location>
</feature>
<proteinExistence type="predicted"/>
<feature type="compositionally biased region" description="Basic and acidic residues" evidence="1">
    <location>
        <begin position="47"/>
        <end position="56"/>
    </location>
</feature>
<comment type="caution">
    <text evidence="2">The sequence shown here is derived from an EMBL/GenBank/DDBJ whole genome shotgun (WGS) entry which is preliminary data.</text>
</comment>
<evidence type="ECO:0000313" key="2">
    <source>
        <dbReference type="EMBL" id="OTF72140.1"/>
    </source>
</evidence>
<dbReference type="EMBL" id="MUJZ01057682">
    <property type="protein sequence ID" value="OTF72140.1"/>
    <property type="molecule type" value="Genomic_DNA"/>
</dbReference>
<dbReference type="AlphaFoldDB" id="A0A1Y3AUH7"/>
<dbReference type="Proteomes" id="UP000194236">
    <property type="component" value="Unassembled WGS sequence"/>
</dbReference>
<name>A0A1Y3AUH7_EURMA</name>
<sequence>MNSRLICGRRVRVELSTGKSRHEKRGFRMRDGPGGPRGGYAGGLRDGSPRRPRGDPYVRGMPDRGPPGPNGPAGGRYDDRYAHRGRGYSRIIAIQQ</sequence>
<reference evidence="2 3" key="1">
    <citation type="submission" date="2017-03" db="EMBL/GenBank/DDBJ databases">
        <title>Genome Survey of Euroglyphus maynei.</title>
        <authorList>
            <person name="Arlian L.G."/>
            <person name="Morgan M.S."/>
            <person name="Rider S.D."/>
        </authorList>
    </citation>
    <scope>NUCLEOTIDE SEQUENCE [LARGE SCALE GENOMIC DNA]</scope>
    <source>
        <strain evidence="2">Arlian Lab</strain>
        <tissue evidence="2">Whole body</tissue>
    </source>
</reference>
<gene>
    <name evidence="2" type="ORF">BLA29_010986</name>
</gene>
<evidence type="ECO:0000256" key="1">
    <source>
        <dbReference type="SAM" id="MobiDB-lite"/>
    </source>
</evidence>
<keyword evidence="3" id="KW-1185">Reference proteome</keyword>
<organism evidence="2 3">
    <name type="scientific">Euroglyphus maynei</name>
    <name type="common">Mayne's house dust mite</name>
    <dbReference type="NCBI Taxonomy" id="6958"/>
    <lineage>
        <taxon>Eukaryota</taxon>
        <taxon>Metazoa</taxon>
        <taxon>Ecdysozoa</taxon>
        <taxon>Arthropoda</taxon>
        <taxon>Chelicerata</taxon>
        <taxon>Arachnida</taxon>
        <taxon>Acari</taxon>
        <taxon>Acariformes</taxon>
        <taxon>Sarcoptiformes</taxon>
        <taxon>Astigmata</taxon>
        <taxon>Psoroptidia</taxon>
        <taxon>Analgoidea</taxon>
        <taxon>Pyroglyphidae</taxon>
        <taxon>Pyroglyphinae</taxon>
        <taxon>Euroglyphus</taxon>
    </lineage>
</organism>
<accession>A0A1Y3AUH7</accession>
<feature type="compositionally biased region" description="Gly residues" evidence="1">
    <location>
        <begin position="32"/>
        <end position="45"/>
    </location>
</feature>